<dbReference type="InterPro" id="IPR011805">
    <property type="entry name" value="RNase_R"/>
</dbReference>
<sequence>MQEEVLKLLADRKYQARSINEIAHALHQDENTDDFVNFVKLMNAMEDESLIIRDRNNRYYLLDQLNFFKGVLSVNRKGFGFVKIDEKREFYINEKNIKDAFNGDTVLIQKLNKQKGDKEEALIVRVLERGSNKYVGEVKSGRKDLYVETDDPRFHKKIFVDAAHAHGAMPGHKVVVEIKTYKPQLKGDIIEILGHKNDPGVDILSIIKAHDITIDFPDEVYEYIEKNIPDEIDPNDLKNRVDLRDTFIVTIDGDDAKDLDDAISLRKLDNGHYELGVHIADVSYYVRENTPLDKEAVKRGTSIYLVDRVIPMLPHKLSNGICSLNEGVDRYTISCIMELDEKGKVVDHKILPTVIHSNHRMTYNNVNRIINGEDLPEYRDAKDLFFLMKEVAGILHEKRKKRGAIDFDTNEAKILVDENGHVEDITLRQRGESEHFIEEFMLCANETVAEHFKWMDLPFIYRVHEYPKEKKLRQFISIARPLGYTIHGSLDHVTPHELARVVDESIGRPEHTVIATLLLRCMQKARYDAQCLGHFGLADEFYTHFTSPIRRYPDLLVHRLIRTFLFDKKMDRIKHFDELIPYLAEQSSMRERVAVDTEYDVDDMKKAEYMEEHIGETFEGVISSVTSFGFFVELPNTIEGLVHMNNMADDYYNFIEDQMMLVGERTAKQYRLGDKVKVTVLDVDKMEKRVDFSVISTTKIKRKKLTTQEDHRSHFHKKKIYGNEKKYGHNSRERKNKKYNKKRRR</sequence>
<dbReference type="PANTHER" id="PTHR23355:SF9">
    <property type="entry name" value="DIS3-LIKE EXONUCLEASE 2"/>
    <property type="match status" value="1"/>
</dbReference>
<dbReference type="GO" id="GO:0006402">
    <property type="term" value="P:mRNA catabolic process"/>
    <property type="evidence" value="ECO:0007669"/>
    <property type="project" value="TreeGrafter"/>
</dbReference>
<dbReference type="SMART" id="SM00316">
    <property type="entry name" value="S1"/>
    <property type="match status" value="1"/>
</dbReference>
<dbReference type="InterPro" id="IPR022966">
    <property type="entry name" value="RNase_II/R_CS"/>
</dbReference>
<dbReference type="Pfam" id="PF08206">
    <property type="entry name" value="OB_RNB"/>
    <property type="match status" value="1"/>
</dbReference>
<dbReference type="NCBIfam" id="TIGR00358">
    <property type="entry name" value="3_prime_RNase"/>
    <property type="match status" value="1"/>
</dbReference>
<proteinExistence type="inferred from homology"/>
<keyword evidence="4 8" id="KW-0540">Nuclease</keyword>
<evidence type="ECO:0000313" key="11">
    <source>
        <dbReference type="EMBL" id="BBH25093.1"/>
    </source>
</evidence>
<evidence type="ECO:0000259" key="10">
    <source>
        <dbReference type="PROSITE" id="PS50126"/>
    </source>
</evidence>
<comment type="subcellular location">
    <subcellularLocation>
        <location evidence="2 8">Cytoplasm</location>
    </subcellularLocation>
</comment>
<dbReference type="InParanoid" id="A0A3G9JJB9"/>
<evidence type="ECO:0000256" key="2">
    <source>
        <dbReference type="ARBA" id="ARBA00004496"/>
    </source>
</evidence>
<keyword evidence="6 8" id="KW-0269">Exonuclease</keyword>
<dbReference type="InterPro" id="IPR013223">
    <property type="entry name" value="RNase_B_OB_dom"/>
</dbReference>
<protein>
    <recommendedName>
        <fullName evidence="8">Ribonuclease R</fullName>
        <shortName evidence="8">RNase R</shortName>
        <ecNumber evidence="8">3.1.13.1</ecNumber>
    </recommendedName>
</protein>
<evidence type="ECO:0000256" key="1">
    <source>
        <dbReference type="ARBA" id="ARBA00001849"/>
    </source>
</evidence>
<dbReference type="HAMAP" id="MF_01895">
    <property type="entry name" value="RNase_R"/>
    <property type="match status" value="1"/>
</dbReference>
<dbReference type="PROSITE" id="PS50126">
    <property type="entry name" value="S1"/>
    <property type="match status" value="1"/>
</dbReference>
<dbReference type="EC" id="3.1.13.1" evidence="8"/>
<feature type="compositionally biased region" description="Basic and acidic residues" evidence="9">
    <location>
        <begin position="721"/>
        <end position="733"/>
    </location>
</feature>
<dbReference type="InterPro" id="IPR040476">
    <property type="entry name" value="CSD2"/>
</dbReference>
<dbReference type="PROSITE" id="PS01175">
    <property type="entry name" value="RIBONUCLEASE_II"/>
    <property type="match status" value="1"/>
</dbReference>
<evidence type="ECO:0000256" key="5">
    <source>
        <dbReference type="ARBA" id="ARBA00022801"/>
    </source>
</evidence>
<dbReference type="InterPro" id="IPR004476">
    <property type="entry name" value="RNase_II/RNase_R"/>
</dbReference>
<keyword evidence="5 8" id="KW-0378">Hydrolase</keyword>
<feature type="compositionally biased region" description="Basic residues" evidence="9">
    <location>
        <begin position="734"/>
        <end position="745"/>
    </location>
</feature>
<evidence type="ECO:0000256" key="7">
    <source>
        <dbReference type="ARBA" id="ARBA00022884"/>
    </source>
</evidence>
<dbReference type="SMART" id="SM00955">
    <property type="entry name" value="RNB"/>
    <property type="match status" value="1"/>
</dbReference>
<gene>
    <name evidence="8 11" type="primary">rnr</name>
    <name evidence="11" type="ORF">SG0102_00270</name>
</gene>
<dbReference type="InterPro" id="IPR003029">
    <property type="entry name" value="S1_domain"/>
</dbReference>
<feature type="region of interest" description="Disordered" evidence="9">
    <location>
        <begin position="705"/>
        <end position="745"/>
    </location>
</feature>
<evidence type="ECO:0000256" key="4">
    <source>
        <dbReference type="ARBA" id="ARBA00022722"/>
    </source>
</evidence>
<dbReference type="GO" id="GO:0005829">
    <property type="term" value="C:cytosol"/>
    <property type="evidence" value="ECO:0007669"/>
    <property type="project" value="TreeGrafter"/>
</dbReference>
<dbReference type="Pfam" id="PF00773">
    <property type="entry name" value="RNB"/>
    <property type="match status" value="1"/>
</dbReference>
<keyword evidence="3 8" id="KW-0963">Cytoplasm</keyword>
<name>A0A3G9JJB9_9FIRM</name>
<dbReference type="GO" id="GO:0008859">
    <property type="term" value="F:exoribonuclease II activity"/>
    <property type="evidence" value="ECO:0007669"/>
    <property type="project" value="UniProtKB-UniRule"/>
</dbReference>
<dbReference type="OrthoDB" id="9764149at2"/>
<evidence type="ECO:0000256" key="3">
    <source>
        <dbReference type="ARBA" id="ARBA00022490"/>
    </source>
</evidence>
<dbReference type="Gene3D" id="2.40.50.140">
    <property type="entry name" value="Nucleic acid-binding proteins"/>
    <property type="match status" value="2"/>
</dbReference>
<dbReference type="InterPro" id="IPR001900">
    <property type="entry name" value="RNase_II/R"/>
</dbReference>
<organism evidence="11 12">
    <name type="scientific">Intestinibaculum porci</name>
    <dbReference type="NCBI Taxonomy" id="2487118"/>
    <lineage>
        <taxon>Bacteria</taxon>
        <taxon>Bacillati</taxon>
        <taxon>Bacillota</taxon>
        <taxon>Erysipelotrichia</taxon>
        <taxon>Erysipelotrichales</taxon>
        <taxon>Erysipelotrichaceae</taxon>
        <taxon>Intestinibaculum</taxon>
    </lineage>
</organism>
<reference evidence="11 12" key="1">
    <citation type="submission" date="2018-11" db="EMBL/GenBank/DDBJ databases">
        <title>Novel Erysipelotrichaceae bacterium isolated from small intestine of a swine.</title>
        <authorList>
            <person name="Kim J.S."/>
            <person name="Choe H."/>
            <person name="Lee Y.R."/>
            <person name="Kim K.M."/>
            <person name="Park D.S."/>
        </authorList>
    </citation>
    <scope>NUCLEOTIDE SEQUENCE [LARGE SCALE GENOMIC DNA]</scope>
    <source>
        <strain evidence="11 12">SG0102</strain>
    </source>
</reference>
<dbReference type="Pfam" id="PF17876">
    <property type="entry name" value="CSD2"/>
    <property type="match status" value="1"/>
</dbReference>
<evidence type="ECO:0000256" key="8">
    <source>
        <dbReference type="HAMAP-Rule" id="MF_01895"/>
    </source>
</evidence>
<dbReference type="KEGG" id="ebm:SG0102_00270"/>
<feature type="domain" description="S1 motif" evidence="10">
    <location>
        <begin position="615"/>
        <end position="695"/>
    </location>
</feature>
<keyword evidence="7 8" id="KW-0694">RNA-binding</keyword>
<evidence type="ECO:0000256" key="9">
    <source>
        <dbReference type="SAM" id="MobiDB-lite"/>
    </source>
</evidence>
<dbReference type="GO" id="GO:0003723">
    <property type="term" value="F:RNA binding"/>
    <property type="evidence" value="ECO:0007669"/>
    <property type="project" value="UniProtKB-UniRule"/>
</dbReference>
<dbReference type="AlphaFoldDB" id="A0A3G9JJB9"/>
<keyword evidence="12" id="KW-1185">Reference proteome</keyword>
<accession>A0A3G9JJB9</accession>
<dbReference type="PANTHER" id="PTHR23355">
    <property type="entry name" value="RIBONUCLEASE"/>
    <property type="match status" value="1"/>
</dbReference>
<dbReference type="NCBIfam" id="TIGR02063">
    <property type="entry name" value="RNase_R"/>
    <property type="match status" value="1"/>
</dbReference>
<dbReference type="EMBL" id="AP019309">
    <property type="protein sequence ID" value="BBH25093.1"/>
    <property type="molecule type" value="Genomic_DNA"/>
</dbReference>
<evidence type="ECO:0000256" key="6">
    <source>
        <dbReference type="ARBA" id="ARBA00022839"/>
    </source>
</evidence>
<dbReference type="InterPro" id="IPR050180">
    <property type="entry name" value="RNR_Ribonuclease"/>
</dbReference>
<comment type="function">
    <text evidence="8">3'-5' exoribonuclease that releases 5'-nucleoside monophosphates and is involved in maturation of structured RNAs.</text>
</comment>
<dbReference type="CDD" id="cd04471">
    <property type="entry name" value="S1_RNase_R"/>
    <property type="match status" value="1"/>
</dbReference>
<comment type="catalytic activity">
    <reaction evidence="1 8">
        <text>Exonucleolytic cleavage in the 3'- to 5'-direction to yield nucleoside 5'-phosphates.</text>
        <dbReference type="EC" id="3.1.13.1"/>
    </reaction>
</comment>
<dbReference type="FunCoup" id="A0A3G9JJB9">
    <property type="interactions" value="283"/>
</dbReference>
<dbReference type="Proteomes" id="UP000268059">
    <property type="component" value="Chromosome"/>
</dbReference>
<dbReference type="InterPro" id="IPR012340">
    <property type="entry name" value="NA-bd_OB-fold"/>
</dbReference>
<dbReference type="RefSeq" id="WP_125118075.1">
    <property type="nucleotide sequence ID" value="NZ_AP019309.1"/>
</dbReference>
<dbReference type="Pfam" id="PF00575">
    <property type="entry name" value="S1"/>
    <property type="match status" value="1"/>
</dbReference>
<dbReference type="SUPFAM" id="SSF50249">
    <property type="entry name" value="Nucleic acid-binding proteins"/>
    <property type="match status" value="4"/>
</dbReference>
<evidence type="ECO:0000313" key="12">
    <source>
        <dbReference type="Proteomes" id="UP000268059"/>
    </source>
</evidence>
<comment type="similarity">
    <text evidence="8">Belongs to the RNR ribonuclease family. RNase R subfamily.</text>
</comment>